<dbReference type="STRING" id="1008459.TASI_1506"/>
<organism evidence="8 9">
    <name type="scientific">Taylorella asinigenitalis (strain MCE3)</name>
    <dbReference type="NCBI Taxonomy" id="1008459"/>
    <lineage>
        <taxon>Bacteria</taxon>
        <taxon>Pseudomonadati</taxon>
        <taxon>Pseudomonadota</taxon>
        <taxon>Betaproteobacteria</taxon>
        <taxon>Burkholderiales</taxon>
        <taxon>Alcaligenaceae</taxon>
        <taxon>Taylorella</taxon>
    </lineage>
</organism>
<evidence type="ECO:0000313" key="8">
    <source>
        <dbReference type="EMBL" id="AEP37244.1"/>
    </source>
</evidence>
<dbReference type="OrthoDB" id="9790194at2"/>
<dbReference type="GO" id="GO:0015036">
    <property type="term" value="F:disulfide oxidoreductase activity"/>
    <property type="evidence" value="ECO:0007669"/>
    <property type="project" value="UniProtKB-ARBA"/>
</dbReference>
<keyword evidence="2 4" id="KW-0186">Copper</keyword>
<feature type="binding site" evidence="4">
    <location>
        <position position="155"/>
    </location>
    <ligand>
        <name>Cu cation</name>
        <dbReference type="ChEBI" id="CHEBI:23378"/>
    </ligand>
</feature>
<dbReference type="eggNOG" id="COG1999">
    <property type="taxonomic scope" value="Bacteria"/>
</dbReference>
<dbReference type="PROSITE" id="PS51352">
    <property type="entry name" value="THIOREDOXIN_2"/>
    <property type="match status" value="2"/>
</dbReference>
<dbReference type="CDD" id="cd02968">
    <property type="entry name" value="SCO"/>
    <property type="match status" value="1"/>
</dbReference>
<dbReference type="PROSITE" id="PS00194">
    <property type="entry name" value="THIOREDOXIN_1"/>
    <property type="match status" value="1"/>
</dbReference>
<dbReference type="PANTHER" id="PTHR12151">
    <property type="entry name" value="ELECTRON TRANSPORT PROTIN SCO1/SENC FAMILY MEMBER"/>
    <property type="match status" value="1"/>
</dbReference>
<feature type="disulfide bond" description="Redox-active" evidence="5">
    <location>
        <begin position="58"/>
        <end position="62"/>
    </location>
</feature>
<feature type="domain" description="Thioredoxin" evidence="7">
    <location>
        <begin position="229"/>
        <end position="357"/>
    </location>
</feature>
<dbReference type="HOGENOM" id="CLU_775978_0_0_4"/>
<dbReference type="KEGG" id="tas:TASI_1506"/>
<dbReference type="InterPro" id="IPR003782">
    <property type="entry name" value="SCO1/SenC"/>
</dbReference>
<dbReference type="InterPro" id="IPR013766">
    <property type="entry name" value="Thioredoxin_domain"/>
</dbReference>
<dbReference type="AlphaFoldDB" id="G4QBP9"/>
<feature type="binding site" evidence="4">
    <location>
        <position position="58"/>
    </location>
    <ligand>
        <name>Cu cation</name>
        <dbReference type="ChEBI" id="CHEBI:23378"/>
    </ligand>
</feature>
<sequence>MIRLLMAMLLLLSTPILSAQSAIQGKPLEFKLMDNLGTKTEADFKGKYMLLAFGYTSCPDICPMTLAQINEALDKIPNDVAQNIVPVFVNIDPVNSTPETLNAYVDYFDERFVGLTGSIDSVQSLTNQLGATFGYRLDGKKLEEPKLGMMYTVYHSTLIYLIGPDSKLLDTYDYQIAPEDLANKVTEAIAPNITNEREPEKKKITSISKQVAHKRSEKACALPEGFKEAKTGFELSQIDAIKSSGKKVELLNMWALWCAPCRKELPVLHEFKKHSSEMGVITLNLADGEEKITKFFDEQKFVHLDKFTYPKMDLLRKLGGIGLPFNALFVDGKQVAFKNGIIKETESLSEYANCVAK</sequence>
<name>G4QBP9_TAYAM</name>
<keyword evidence="4" id="KW-0479">Metal-binding</keyword>
<dbReference type="SUPFAM" id="SSF52833">
    <property type="entry name" value="Thioredoxin-like"/>
    <property type="match status" value="2"/>
</dbReference>
<dbReference type="GO" id="GO:0046872">
    <property type="term" value="F:metal ion binding"/>
    <property type="evidence" value="ECO:0007669"/>
    <property type="project" value="UniProtKB-KW"/>
</dbReference>
<dbReference type="Gene3D" id="3.40.30.10">
    <property type="entry name" value="Glutaredoxin"/>
    <property type="match status" value="2"/>
</dbReference>
<comment type="similarity">
    <text evidence="1">Belongs to the SCO1/2 family.</text>
</comment>
<protein>
    <submittedName>
        <fullName evidence="8">Cytochrome oxidase biogenesis protein Sco1/SenC/PrrC</fullName>
    </submittedName>
</protein>
<proteinExistence type="inferred from homology"/>
<dbReference type="InterPro" id="IPR036249">
    <property type="entry name" value="Thioredoxin-like_sf"/>
</dbReference>
<evidence type="ECO:0000256" key="3">
    <source>
        <dbReference type="ARBA" id="ARBA00023284"/>
    </source>
</evidence>
<dbReference type="EMBL" id="CP003059">
    <property type="protein sequence ID" value="AEP37244.1"/>
    <property type="molecule type" value="Genomic_DNA"/>
</dbReference>
<feature type="signal peptide" evidence="6">
    <location>
        <begin position="1"/>
        <end position="19"/>
    </location>
</feature>
<dbReference type="InterPro" id="IPR017937">
    <property type="entry name" value="Thioredoxin_CS"/>
</dbReference>
<dbReference type="Proteomes" id="UP000009284">
    <property type="component" value="Chromosome"/>
</dbReference>
<dbReference type="eggNOG" id="COG0526">
    <property type="taxonomic scope" value="Bacteria"/>
</dbReference>
<gene>
    <name evidence="8" type="ordered locus">TASI_1506</name>
</gene>
<feature type="binding site" evidence="4">
    <location>
        <position position="62"/>
    </location>
    <ligand>
        <name>Cu cation</name>
        <dbReference type="ChEBI" id="CHEBI:23378"/>
    </ligand>
</feature>
<accession>G4QBP9</accession>
<keyword evidence="9" id="KW-1185">Reference proteome</keyword>
<evidence type="ECO:0000256" key="2">
    <source>
        <dbReference type="ARBA" id="ARBA00023008"/>
    </source>
</evidence>
<evidence type="ECO:0000256" key="5">
    <source>
        <dbReference type="PIRSR" id="PIRSR603782-2"/>
    </source>
</evidence>
<reference key="1">
    <citation type="submission" date="2011-09" db="EMBL/GenBank/DDBJ databases">
        <title>Genomic characterization of the Taylorella genus.</title>
        <authorList>
            <person name="Hebert L."/>
            <person name="Moumen B."/>
            <person name="Pons N."/>
            <person name="Duquesne F."/>
            <person name="Breuil M.-F."/>
            <person name="Goux D."/>
            <person name="Batto J.-M."/>
            <person name="Renault P."/>
            <person name="Laugier C."/>
            <person name="Petry S."/>
        </authorList>
    </citation>
    <scope>NUCLEOTIDE SEQUENCE</scope>
    <source>
        <strain>MCE3</strain>
    </source>
</reference>
<dbReference type="PANTHER" id="PTHR12151:SF25">
    <property type="entry name" value="LINALOOL DEHYDRATASE_ISOMERASE DOMAIN-CONTAINING PROTEIN"/>
    <property type="match status" value="1"/>
</dbReference>
<evidence type="ECO:0000256" key="1">
    <source>
        <dbReference type="ARBA" id="ARBA00010996"/>
    </source>
</evidence>
<evidence type="ECO:0000313" key="9">
    <source>
        <dbReference type="Proteomes" id="UP000009284"/>
    </source>
</evidence>
<reference evidence="8 9" key="2">
    <citation type="journal article" date="2012" name="PLoS ONE">
        <title>Genomic characterization of the taylorella genus.</title>
        <authorList>
            <person name="Hebert L."/>
            <person name="Moumen B."/>
            <person name="Pons N."/>
            <person name="Duquesne F."/>
            <person name="Breuil M.F."/>
            <person name="Goux D."/>
            <person name="Batto J.M."/>
            <person name="Laugier C."/>
            <person name="Renault P."/>
            <person name="Petry S."/>
        </authorList>
    </citation>
    <scope>NUCLEOTIDE SEQUENCE [LARGE SCALE GENOMIC DNA]</scope>
    <source>
        <strain evidence="8 9">MCE3</strain>
    </source>
</reference>
<feature type="chain" id="PRO_5003467688" evidence="6">
    <location>
        <begin position="20"/>
        <end position="357"/>
    </location>
</feature>
<dbReference type="CDD" id="cd02966">
    <property type="entry name" value="TlpA_like_family"/>
    <property type="match status" value="1"/>
</dbReference>
<keyword evidence="5" id="KW-1015">Disulfide bond</keyword>
<feature type="domain" description="Thioredoxin" evidence="7">
    <location>
        <begin position="8"/>
        <end position="190"/>
    </location>
</feature>
<evidence type="ECO:0000256" key="4">
    <source>
        <dbReference type="PIRSR" id="PIRSR603782-1"/>
    </source>
</evidence>
<evidence type="ECO:0000259" key="7">
    <source>
        <dbReference type="PROSITE" id="PS51352"/>
    </source>
</evidence>
<dbReference type="Pfam" id="PF02630">
    <property type="entry name" value="SCO1-SenC"/>
    <property type="match status" value="1"/>
</dbReference>
<evidence type="ECO:0000256" key="6">
    <source>
        <dbReference type="SAM" id="SignalP"/>
    </source>
</evidence>
<dbReference type="RefSeq" id="WP_014112136.1">
    <property type="nucleotide sequence ID" value="NC_016043.1"/>
</dbReference>
<keyword evidence="6" id="KW-0732">Signal</keyword>
<keyword evidence="3" id="KW-0676">Redox-active center</keyword>